<sequence>MLYVCVLAARPGDAAASAARRFRQSFGSARWRRSQVPAPSQDGRPGVTSRPKGRGPQLVGWGSPVCPFNPAARREHVSRAPGGTRAPPPPPRQLYFELCLWPAARRLGSAVCLASLLLILFLLRSPLPFIRPRLEELRKLPARAASAWCRTQKLAASLSDSSVPPLPAPATRGGGPLPKCSQCPQLLIPNREKSLSNFKPSFLFLGFPPPLATSTAKTTSTFGTHPPLSPPPAAPPSLLLLPSFLFGSRWTSGVDGGSGGSLSNSSPRSTPALALPACFSSPLTQSPERCWADSGWLRLSGCSSSSGSGSGEGSACGGGGGCRRQDERTRPGTTCSPGASEERTRPTQEATASQYAGAAGALVHLRVLCEGPRRVGRPERGSLVSAAASHSPLIRGAGGGSP</sequence>
<evidence type="ECO:0000313" key="2">
    <source>
        <dbReference type="EMBL" id="VTJ65312.1"/>
    </source>
</evidence>
<gene>
    <name evidence="2" type="ORF">MONAX_5E022779</name>
</gene>
<protein>
    <submittedName>
        <fullName evidence="2">Uncharacterized protein</fullName>
    </submittedName>
</protein>
<accession>A0A5E4B9B4</accession>
<evidence type="ECO:0000313" key="3">
    <source>
        <dbReference type="Proteomes" id="UP000335636"/>
    </source>
</evidence>
<dbReference type="Proteomes" id="UP000335636">
    <property type="component" value="Unassembled WGS sequence"/>
</dbReference>
<evidence type="ECO:0000256" key="1">
    <source>
        <dbReference type="SAM" id="MobiDB-lite"/>
    </source>
</evidence>
<feature type="region of interest" description="Disordered" evidence="1">
    <location>
        <begin position="303"/>
        <end position="351"/>
    </location>
</feature>
<dbReference type="AlphaFoldDB" id="A0A5E4B9B4"/>
<keyword evidence="3" id="KW-1185">Reference proteome</keyword>
<reference evidence="2" key="1">
    <citation type="submission" date="2019-04" db="EMBL/GenBank/DDBJ databases">
        <authorList>
            <person name="Alioto T."/>
            <person name="Alioto T."/>
        </authorList>
    </citation>
    <scope>NUCLEOTIDE SEQUENCE [LARGE SCALE GENOMIC DNA]</scope>
</reference>
<name>A0A5E4B9B4_MARMO</name>
<comment type="caution">
    <text evidence="2">The sequence shown here is derived from an EMBL/GenBank/DDBJ whole genome shotgun (WGS) entry which is preliminary data.</text>
</comment>
<feature type="region of interest" description="Disordered" evidence="1">
    <location>
        <begin position="30"/>
        <end position="56"/>
    </location>
</feature>
<feature type="compositionally biased region" description="Gly residues" evidence="1">
    <location>
        <begin position="308"/>
        <end position="322"/>
    </location>
</feature>
<dbReference type="EMBL" id="CABDUW010000303">
    <property type="protein sequence ID" value="VTJ65312.1"/>
    <property type="molecule type" value="Genomic_DNA"/>
</dbReference>
<proteinExistence type="predicted"/>
<organism evidence="2 3">
    <name type="scientific">Marmota monax</name>
    <name type="common">Woodchuck</name>
    <dbReference type="NCBI Taxonomy" id="9995"/>
    <lineage>
        <taxon>Eukaryota</taxon>
        <taxon>Metazoa</taxon>
        <taxon>Chordata</taxon>
        <taxon>Craniata</taxon>
        <taxon>Vertebrata</taxon>
        <taxon>Euteleostomi</taxon>
        <taxon>Mammalia</taxon>
        <taxon>Eutheria</taxon>
        <taxon>Euarchontoglires</taxon>
        <taxon>Glires</taxon>
        <taxon>Rodentia</taxon>
        <taxon>Sciuromorpha</taxon>
        <taxon>Sciuridae</taxon>
        <taxon>Xerinae</taxon>
        <taxon>Marmotini</taxon>
        <taxon>Marmota</taxon>
    </lineage>
</organism>
<feature type="region of interest" description="Disordered" evidence="1">
    <location>
        <begin position="374"/>
        <end position="402"/>
    </location>
</feature>